<dbReference type="Proteomes" id="UP000434052">
    <property type="component" value="Unassembled WGS sequence"/>
</dbReference>
<sequence>MTISYRPIGYFRTPHTDIAGMPIQPTGASGVHGCVEVLPEFRGGLLDLEGFSHVIMLYHLHEIRGHDLVVTPFLDTDSHGIFATRSPKRPNPIGFSVMRLNGVHGGTVLLENVDVLDGTPVIDIKPYVPHFDIWQADRIGWFEGKSNNATHHRSDARFAADAEATVED</sequence>
<dbReference type="CDD" id="cd09281">
    <property type="entry name" value="UPF0066"/>
    <property type="match status" value="1"/>
</dbReference>
<dbReference type="GO" id="GO:0032259">
    <property type="term" value="P:methylation"/>
    <property type="evidence" value="ECO:0007669"/>
    <property type="project" value="UniProtKB-KW"/>
</dbReference>
<evidence type="ECO:0000313" key="4">
    <source>
        <dbReference type="EMBL" id="QJT09585.1"/>
    </source>
</evidence>
<accession>A0A6P1ZJN4</accession>
<feature type="domain" description="TsaA-like" evidence="3">
    <location>
        <begin position="5"/>
        <end position="136"/>
    </location>
</feature>
<dbReference type="PROSITE" id="PS51668">
    <property type="entry name" value="TSAA_2"/>
    <property type="match status" value="1"/>
</dbReference>
<dbReference type="AlphaFoldDB" id="A0A6P1ZJN4"/>
<comment type="similarity">
    <text evidence="2">Belongs to the tRNA methyltransferase O family.</text>
</comment>
<dbReference type="NCBIfam" id="TIGR00104">
    <property type="entry name" value="tRNA_TsaA"/>
    <property type="match status" value="1"/>
</dbReference>
<evidence type="ECO:0000313" key="6">
    <source>
        <dbReference type="Proteomes" id="UP000434052"/>
    </source>
</evidence>
<dbReference type="EMBL" id="CP039543">
    <property type="protein sequence ID" value="QJT09585.1"/>
    <property type="molecule type" value="Genomic_DNA"/>
</dbReference>
<evidence type="ECO:0000256" key="2">
    <source>
        <dbReference type="ARBA" id="ARBA00033753"/>
    </source>
</evidence>
<dbReference type="Proteomes" id="UP000503251">
    <property type="component" value="Chromosome"/>
</dbReference>
<dbReference type="InterPro" id="IPR040372">
    <property type="entry name" value="YaeB-like"/>
</dbReference>
<keyword evidence="5" id="KW-0808">Transferase</keyword>
<gene>
    <name evidence="5" type="primary">tsaA</name>
    <name evidence="5" type="ORF">DQK91_11320</name>
    <name evidence="4" type="ORF">E8L03_11850</name>
</gene>
<evidence type="ECO:0000256" key="1">
    <source>
        <dbReference type="ARBA" id="ARBA00022691"/>
    </source>
</evidence>
<dbReference type="InterPro" id="IPR036413">
    <property type="entry name" value="YaeB-like_sf"/>
</dbReference>
<evidence type="ECO:0000259" key="3">
    <source>
        <dbReference type="PROSITE" id="PS51668"/>
    </source>
</evidence>
<reference evidence="4 7" key="2">
    <citation type="submission" date="2019-04" db="EMBL/GenBank/DDBJ databases">
        <title>Isolation and culture of sulfate reducing bacteria from the cold seep of the South China Sea.</title>
        <authorList>
            <person name="Sun C."/>
            <person name="Liu R."/>
        </authorList>
    </citation>
    <scope>NUCLEOTIDE SEQUENCE [LARGE SCALE GENOMIC DNA]</scope>
    <source>
        <strain evidence="4 7">CS1</strain>
    </source>
</reference>
<evidence type="ECO:0000313" key="5">
    <source>
        <dbReference type="EMBL" id="TVM33796.1"/>
    </source>
</evidence>
<dbReference type="Gene3D" id="2.40.30.70">
    <property type="entry name" value="YaeB-like"/>
    <property type="match status" value="1"/>
</dbReference>
<name>A0A6P1ZJN4_9BACT</name>
<keyword evidence="7" id="KW-1185">Reference proteome</keyword>
<keyword evidence="5" id="KW-0489">Methyltransferase</keyword>
<dbReference type="Pfam" id="PF01980">
    <property type="entry name" value="TrmO_N"/>
    <property type="match status" value="1"/>
</dbReference>
<dbReference type="InterPro" id="IPR023370">
    <property type="entry name" value="TrmO-like_N"/>
</dbReference>
<protein>
    <submittedName>
        <fullName evidence="5">tRNA (N6-threonylcarbamoyladenosine(37)-N6)-methyltransferase TrmO</fullName>
    </submittedName>
</protein>
<dbReference type="PANTHER" id="PTHR12818:SF0">
    <property type="entry name" value="TRNA (ADENINE(37)-N6)-METHYLTRANSFERASE"/>
    <property type="match status" value="1"/>
</dbReference>
<evidence type="ECO:0000313" key="7">
    <source>
        <dbReference type="Proteomes" id="UP000503251"/>
    </source>
</evidence>
<dbReference type="RefSeq" id="WP_144305462.1">
    <property type="nucleotide sequence ID" value="NZ_CP039543.1"/>
</dbReference>
<proteinExistence type="inferred from homology"/>
<dbReference type="PANTHER" id="PTHR12818">
    <property type="entry name" value="TRNA (ADENINE(37)-N6)-METHYLTRANSFERASE"/>
    <property type="match status" value="1"/>
</dbReference>
<reference evidence="5 6" key="1">
    <citation type="submission" date="2018-06" db="EMBL/GenBank/DDBJ databases">
        <title>Complete genome of Desulfovibrio marinus P48SEP.</title>
        <authorList>
            <person name="Crispim J.S."/>
            <person name="Vidigal P.M.P."/>
            <person name="Silva L.C.F."/>
            <person name="Araujo L.C."/>
            <person name="Laguardia C.N."/>
            <person name="Dias R.S."/>
            <person name="Sousa M.P."/>
            <person name="Paula S.O."/>
            <person name="Silva C."/>
        </authorList>
    </citation>
    <scope>NUCLEOTIDE SEQUENCE [LARGE SCALE GENOMIC DNA]</scope>
    <source>
        <strain evidence="5 6">P48SEP</strain>
    </source>
</reference>
<organism evidence="5 6">
    <name type="scientific">Oceanidesulfovibrio marinus</name>
    <dbReference type="NCBI Taxonomy" id="370038"/>
    <lineage>
        <taxon>Bacteria</taxon>
        <taxon>Pseudomonadati</taxon>
        <taxon>Thermodesulfobacteriota</taxon>
        <taxon>Desulfovibrionia</taxon>
        <taxon>Desulfovibrionales</taxon>
        <taxon>Desulfovibrionaceae</taxon>
        <taxon>Oceanidesulfovibrio</taxon>
    </lineage>
</organism>
<dbReference type="InterPro" id="IPR036414">
    <property type="entry name" value="YaeB_N_sf"/>
</dbReference>
<dbReference type="EMBL" id="QMIF01000006">
    <property type="protein sequence ID" value="TVM33796.1"/>
    <property type="molecule type" value="Genomic_DNA"/>
</dbReference>
<keyword evidence="1" id="KW-0949">S-adenosyl-L-methionine</keyword>
<dbReference type="SUPFAM" id="SSF118196">
    <property type="entry name" value="YaeB-like"/>
    <property type="match status" value="1"/>
</dbReference>
<dbReference type="GO" id="GO:0008168">
    <property type="term" value="F:methyltransferase activity"/>
    <property type="evidence" value="ECO:0007669"/>
    <property type="project" value="UniProtKB-KW"/>
</dbReference>
<dbReference type="OrthoDB" id="9804309at2"/>